<proteinExistence type="predicted"/>
<evidence type="ECO:0000259" key="1">
    <source>
        <dbReference type="Pfam" id="PF01408"/>
    </source>
</evidence>
<evidence type="ECO:0000313" key="3">
    <source>
        <dbReference type="EMBL" id="KAK4505939.1"/>
    </source>
</evidence>
<accession>A0ABR0EWD8</accession>
<keyword evidence="4" id="KW-1185">Reference proteome</keyword>
<dbReference type="InterPro" id="IPR051317">
    <property type="entry name" value="Gfo/Idh/MocA_oxidoreduct"/>
</dbReference>
<name>A0ABR0EWD8_ZASCE</name>
<evidence type="ECO:0000259" key="2">
    <source>
        <dbReference type="Pfam" id="PF22685"/>
    </source>
</evidence>
<protein>
    <recommendedName>
        <fullName evidence="5">Oxidoreductase</fullName>
    </recommendedName>
</protein>
<dbReference type="Gene3D" id="3.40.50.720">
    <property type="entry name" value="NAD(P)-binding Rossmann-like Domain"/>
    <property type="match status" value="1"/>
</dbReference>
<feature type="domain" description="Gal80p-like C-terminal" evidence="2">
    <location>
        <begin position="138"/>
        <end position="284"/>
    </location>
</feature>
<dbReference type="Pfam" id="PF01408">
    <property type="entry name" value="GFO_IDH_MocA"/>
    <property type="match status" value="1"/>
</dbReference>
<dbReference type="Pfam" id="PF22685">
    <property type="entry name" value="Gal80p_C-like"/>
    <property type="match status" value="1"/>
</dbReference>
<evidence type="ECO:0000313" key="4">
    <source>
        <dbReference type="Proteomes" id="UP001305779"/>
    </source>
</evidence>
<gene>
    <name evidence="3" type="ORF">PRZ48_003904</name>
</gene>
<dbReference type="PANTHER" id="PTHR43708:SF1">
    <property type="entry name" value="GALACTOSE_LACTOSE METABOLISM REGULATORY PROTEIN GAL80"/>
    <property type="match status" value="1"/>
</dbReference>
<organism evidence="3 4">
    <name type="scientific">Zasmidium cellare</name>
    <name type="common">Wine cellar mold</name>
    <name type="synonym">Racodium cellare</name>
    <dbReference type="NCBI Taxonomy" id="395010"/>
    <lineage>
        <taxon>Eukaryota</taxon>
        <taxon>Fungi</taxon>
        <taxon>Dikarya</taxon>
        <taxon>Ascomycota</taxon>
        <taxon>Pezizomycotina</taxon>
        <taxon>Dothideomycetes</taxon>
        <taxon>Dothideomycetidae</taxon>
        <taxon>Mycosphaerellales</taxon>
        <taxon>Mycosphaerellaceae</taxon>
        <taxon>Zasmidium</taxon>
    </lineage>
</organism>
<evidence type="ECO:0008006" key="5">
    <source>
        <dbReference type="Google" id="ProtNLM"/>
    </source>
</evidence>
<dbReference type="InterPro" id="IPR055080">
    <property type="entry name" value="Gal80p-like_C"/>
</dbReference>
<feature type="domain" description="Gfo/Idh/MocA-like oxidoreductase N-terminal" evidence="1">
    <location>
        <begin position="4"/>
        <end position="125"/>
    </location>
</feature>
<sequence length="374" mass="40793">MAPIRIAFIGLSATGRWAARAHLPYLQKSSEYQIVGICNSSKQTGEAAIKEYGLPSSVKAYGSVQELADDANSFDLAVCSVRVDKHYDAIQPLIAKGKQCYVEWPLGKNLQEAEDLQSLALRSGNPRTLIGLQARRSPVVNRIKQLIADNAIGKVLSVTIRGAAGMSGAVEDEEMGRLLNDKKIGASVFSIHFGHMIDFVLYALGQDVKSLNATVSTQRPVSKLKLANGSFEEMKRETPDHVSLQGHLTSGALIDASLRGGPAFKDSPGFVWNIYGETGEIEVTAPGVVLNVGFGPAVSVKLHDHQKDTVEVVDWKVEDEEERLPIPAQNVGRLYRAFKEGRREEYADWEEAVGRHSLLARMVESSERGVAVTL</sequence>
<dbReference type="Proteomes" id="UP001305779">
    <property type="component" value="Unassembled WGS sequence"/>
</dbReference>
<dbReference type="SUPFAM" id="SSF51735">
    <property type="entry name" value="NAD(P)-binding Rossmann-fold domains"/>
    <property type="match status" value="1"/>
</dbReference>
<dbReference type="EMBL" id="JAXOVC010000002">
    <property type="protein sequence ID" value="KAK4505939.1"/>
    <property type="molecule type" value="Genomic_DNA"/>
</dbReference>
<dbReference type="InterPro" id="IPR000683">
    <property type="entry name" value="Gfo/Idh/MocA-like_OxRdtase_N"/>
</dbReference>
<dbReference type="Gene3D" id="3.30.360.10">
    <property type="entry name" value="Dihydrodipicolinate Reductase, domain 2"/>
    <property type="match status" value="1"/>
</dbReference>
<reference evidence="3 4" key="1">
    <citation type="journal article" date="2023" name="G3 (Bethesda)">
        <title>A chromosome-level genome assembly of Zasmidium syzygii isolated from banana leaves.</title>
        <authorList>
            <person name="van Westerhoven A.C."/>
            <person name="Mehrabi R."/>
            <person name="Talebi R."/>
            <person name="Steentjes M.B.F."/>
            <person name="Corcolon B."/>
            <person name="Chong P.A."/>
            <person name="Kema G.H.J."/>
            <person name="Seidl M.F."/>
        </authorList>
    </citation>
    <scope>NUCLEOTIDE SEQUENCE [LARGE SCALE GENOMIC DNA]</scope>
    <source>
        <strain evidence="3 4">P124</strain>
    </source>
</reference>
<comment type="caution">
    <text evidence="3">The sequence shown here is derived from an EMBL/GenBank/DDBJ whole genome shotgun (WGS) entry which is preliminary data.</text>
</comment>
<dbReference type="SUPFAM" id="SSF55347">
    <property type="entry name" value="Glyceraldehyde-3-phosphate dehydrogenase-like, C-terminal domain"/>
    <property type="match status" value="1"/>
</dbReference>
<dbReference type="InterPro" id="IPR036291">
    <property type="entry name" value="NAD(P)-bd_dom_sf"/>
</dbReference>
<dbReference type="PANTHER" id="PTHR43708">
    <property type="entry name" value="CONSERVED EXPRESSED OXIDOREDUCTASE (EUROFUNG)"/>
    <property type="match status" value="1"/>
</dbReference>